<evidence type="ECO:0000256" key="1">
    <source>
        <dbReference type="ARBA" id="ARBA00022603"/>
    </source>
</evidence>
<dbReference type="InterPro" id="IPR001091">
    <property type="entry name" value="RM_Methyltransferase"/>
</dbReference>
<evidence type="ECO:0000313" key="8">
    <source>
        <dbReference type="Proteomes" id="UP000197065"/>
    </source>
</evidence>
<dbReference type="EC" id="2.1.1.-" evidence="4"/>
<accession>A0A212S2I2</accession>
<proteinExistence type="inferred from homology"/>
<dbReference type="AlphaFoldDB" id="A0A212S2I2"/>
<sequence length="272" mass="30048">MSPWGPALAGVTAGDGKEQRGKPSFMATRLTRLAGDGEASSSRGSVYGRDRRLRQPVFAPDARFPLDEATVGDGRQLLASLADGSMPLCIFDPQYRGVMDRQKYGNEGSRQRQRAMLRQMDEAEIQSFLGEIDRVLMPSGHLLLWVDKFHLCMGVQSWLAGTALSSVDLIVWKKKKLGMGYRTRRISEYLLVLQKAPLRAKGVWRAHDIPDVVEEAAPPGFTHAKPIALQARLIACLTNEGDVVLDPAAGSFSVLEACHRVERRFLGCDLRS</sequence>
<keyword evidence="2 7" id="KW-0808">Transferase</keyword>
<dbReference type="EMBL" id="FYEH01000020">
    <property type="protein sequence ID" value="SNB79235.1"/>
    <property type="molecule type" value="Genomic_DNA"/>
</dbReference>
<dbReference type="GO" id="GO:0009007">
    <property type="term" value="F:site-specific DNA-methyltransferase (adenine-specific) activity"/>
    <property type="evidence" value="ECO:0007669"/>
    <property type="project" value="UniProtKB-EC"/>
</dbReference>
<dbReference type="PRINTS" id="PR00508">
    <property type="entry name" value="S21N4MTFRASE"/>
</dbReference>
<evidence type="ECO:0000256" key="2">
    <source>
        <dbReference type="ARBA" id="ARBA00022679"/>
    </source>
</evidence>
<dbReference type="Proteomes" id="UP000197065">
    <property type="component" value="Unassembled WGS sequence"/>
</dbReference>
<feature type="domain" description="DNA methylase N-4/N-6" evidence="6">
    <location>
        <begin position="185"/>
        <end position="270"/>
    </location>
</feature>
<keyword evidence="1 7" id="KW-0489">Methyltransferase</keyword>
<evidence type="ECO:0000259" key="6">
    <source>
        <dbReference type="Pfam" id="PF01555"/>
    </source>
</evidence>
<protein>
    <recommendedName>
        <fullName evidence="4">Methyltransferase</fullName>
        <ecNumber evidence="4">2.1.1.-</ecNumber>
    </recommendedName>
</protein>
<dbReference type="GO" id="GO:0008170">
    <property type="term" value="F:N-methyltransferase activity"/>
    <property type="evidence" value="ECO:0007669"/>
    <property type="project" value="InterPro"/>
</dbReference>
<evidence type="ECO:0000256" key="5">
    <source>
        <dbReference type="SAM" id="MobiDB-lite"/>
    </source>
</evidence>
<comment type="catalytic activity">
    <reaction evidence="3">
        <text>a 2'-deoxyadenosine in DNA + S-adenosyl-L-methionine = an N(6)-methyl-2'-deoxyadenosine in DNA + S-adenosyl-L-homocysteine + H(+)</text>
        <dbReference type="Rhea" id="RHEA:15197"/>
        <dbReference type="Rhea" id="RHEA-COMP:12418"/>
        <dbReference type="Rhea" id="RHEA-COMP:12419"/>
        <dbReference type="ChEBI" id="CHEBI:15378"/>
        <dbReference type="ChEBI" id="CHEBI:57856"/>
        <dbReference type="ChEBI" id="CHEBI:59789"/>
        <dbReference type="ChEBI" id="CHEBI:90615"/>
        <dbReference type="ChEBI" id="CHEBI:90616"/>
        <dbReference type="EC" id="2.1.1.72"/>
    </reaction>
</comment>
<keyword evidence="8" id="KW-1185">Reference proteome</keyword>
<feature type="region of interest" description="Disordered" evidence="5">
    <location>
        <begin position="1"/>
        <end position="23"/>
    </location>
</feature>
<dbReference type="Gene3D" id="3.40.50.150">
    <property type="entry name" value="Vaccinia Virus protein VP39"/>
    <property type="match status" value="1"/>
</dbReference>
<evidence type="ECO:0000256" key="4">
    <source>
        <dbReference type="RuleBase" id="RU362026"/>
    </source>
</evidence>
<dbReference type="InterPro" id="IPR029063">
    <property type="entry name" value="SAM-dependent_MTases_sf"/>
</dbReference>
<dbReference type="InterPro" id="IPR002941">
    <property type="entry name" value="DNA_methylase_N4/N6"/>
</dbReference>
<dbReference type="SUPFAM" id="SSF53335">
    <property type="entry name" value="S-adenosyl-L-methionine-dependent methyltransferases"/>
    <property type="match status" value="1"/>
</dbReference>
<gene>
    <name evidence="7" type="ORF">SAMN07250955_12055</name>
</gene>
<evidence type="ECO:0000256" key="3">
    <source>
        <dbReference type="ARBA" id="ARBA00047942"/>
    </source>
</evidence>
<organism evidence="7 8">
    <name type="scientific">Arboricoccus pini</name>
    <dbReference type="NCBI Taxonomy" id="1963835"/>
    <lineage>
        <taxon>Bacteria</taxon>
        <taxon>Pseudomonadati</taxon>
        <taxon>Pseudomonadota</taxon>
        <taxon>Alphaproteobacteria</taxon>
        <taxon>Geminicoccales</taxon>
        <taxon>Geminicoccaceae</taxon>
        <taxon>Arboricoccus</taxon>
    </lineage>
</organism>
<comment type="similarity">
    <text evidence="4">Belongs to the N(4)/N(6)-methyltransferase family.</text>
</comment>
<dbReference type="GO" id="GO:0032259">
    <property type="term" value="P:methylation"/>
    <property type="evidence" value="ECO:0007669"/>
    <property type="project" value="UniProtKB-KW"/>
</dbReference>
<dbReference type="Pfam" id="PF01555">
    <property type="entry name" value="N6_N4_Mtase"/>
    <property type="match status" value="1"/>
</dbReference>
<name>A0A212S2I2_9PROT</name>
<dbReference type="GO" id="GO:0003677">
    <property type="term" value="F:DNA binding"/>
    <property type="evidence" value="ECO:0007669"/>
    <property type="project" value="InterPro"/>
</dbReference>
<reference evidence="7 8" key="1">
    <citation type="submission" date="2017-06" db="EMBL/GenBank/DDBJ databases">
        <authorList>
            <person name="Kim H.J."/>
            <person name="Triplett B.A."/>
        </authorList>
    </citation>
    <scope>NUCLEOTIDE SEQUENCE [LARGE SCALE GENOMIC DNA]</scope>
    <source>
        <strain evidence="7 8">B29T1</strain>
    </source>
</reference>
<evidence type="ECO:0000313" key="7">
    <source>
        <dbReference type="EMBL" id="SNB79235.1"/>
    </source>
</evidence>